<sequence>MKIKQIALAGMFTALVAVVTKIAQIPTPLTQGYINLGDIFIIFAGFYLGRGPGFFIGGAGSAIADVISGYPFYYVTFVVKGIEGYAAGLPPFAYKPDLPKAANGLRLLYGGFIAAALMVAGYFSLQLIVFNKVKAFTALGPNIIQGAAGLAGALIIFNKTVNKKIY</sequence>
<keyword evidence="1" id="KW-0472">Membrane</keyword>
<dbReference type="PANTHER" id="PTHR37815:SF3">
    <property type="entry name" value="UPF0397 PROTEIN SPR0429"/>
    <property type="match status" value="1"/>
</dbReference>
<dbReference type="InterPro" id="IPR009825">
    <property type="entry name" value="ECF_substrate-spec-like"/>
</dbReference>
<name>A0A1F7WIF6_9BACT</name>
<accession>A0A1F7WIF6</accession>
<dbReference type="Gene3D" id="1.10.1760.20">
    <property type="match status" value="1"/>
</dbReference>
<feature type="transmembrane region" description="Helical" evidence="1">
    <location>
        <begin position="135"/>
        <end position="157"/>
    </location>
</feature>
<organism evidence="2 3">
    <name type="scientific">Candidatus Wallbacteria bacterium GWC2_49_35</name>
    <dbReference type="NCBI Taxonomy" id="1817813"/>
    <lineage>
        <taxon>Bacteria</taxon>
        <taxon>Candidatus Walliibacteriota</taxon>
    </lineage>
</organism>
<keyword evidence="1" id="KW-0812">Transmembrane</keyword>
<dbReference type="GO" id="GO:0016020">
    <property type="term" value="C:membrane"/>
    <property type="evidence" value="ECO:0007669"/>
    <property type="project" value="InterPro"/>
</dbReference>
<evidence type="ECO:0008006" key="4">
    <source>
        <dbReference type="Google" id="ProtNLM"/>
    </source>
</evidence>
<keyword evidence="1" id="KW-1133">Transmembrane helix</keyword>
<comment type="caution">
    <text evidence="2">The sequence shown here is derived from an EMBL/GenBank/DDBJ whole genome shotgun (WGS) entry which is preliminary data.</text>
</comment>
<evidence type="ECO:0000313" key="3">
    <source>
        <dbReference type="Proteomes" id="UP000178735"/>
    </source>
</evidence>
<dbReference type="Pfam" id="PF07155">
    <property type="entry name" value="ECF-ribofla_trS"/>
    <property type="match status" value="1"/>
</dbReference>
<dbReference type="EMBL" id="MGFH01000206">
    <property type="protein sequence ID" value="OGM02570.1"/>
    <property type="molecule type" value="Genomic_DNA"/>
</dbReference>
<evidence type="ECO:0000313" key="2">
    <source>
        <dbReference type="EMBL" id="OGM02570.1"/>
    </source>
</evidence>
<protein>
    <recommendedName>
        <fullName evidence="4">ECF transporter S component</fullName>
    </recommendedName>
</protein>
<proteinExistence type="predicted"/>
<dbReference type="STRING" id="1817813.A2008_09500"/>
<dbReference type="AlphaFoldDB" id="A0A1F7WIF6"/>
<reference evidence="2 3" key="1">
    <citation type="journal article" date="2016" name="Nat. Commun.">
        <title>Thousands of microbial genomes shed light on interconnected biogeochemical processes in an aquifer system.</title>
        <authorList>
            <person name="Anantharaman K."/>
            <person name="Brown C.T."/>
            <person name="Hug L.A."/>
            <person name="Sharon I."/>
            <person name="Castelle C.J."/>
            <person name="Probst A.J."/>
            <person name="Thomas B.C."/>
            <person name="Singh A."/>
            <person name="Wilkins M.J."/>
            <person name="Karaoz U."/>
            <person name="Brodie E.L."/>
            <person name="Williams K.H."/>
            <person name="Hubbard S.S."/>
            <person name="Banfield J.F."/>
        </authorList>
    </citation>
    <scope>NUCLEOTIDE SEQUENCE [LARGE SCALE GENOMIC DNA]</scope>
</reference>
<dbReference type="Proteomes" id="UP000178735">
    <property type="component" value="Unassembled WGS sequence"/>
</dbReference>
<gene>
    <name evidence="2" type="ORF">A2008_09500</name>
</gene>
<feature type="transmembrane region" description="Helical" evidence="1">
    <location>
        <begin position="107"/>
        <end position="129"/>
    </location>
</feature>
<evidence type="ECO:0000256" key="1">
    <source>
        <dbReference type="SAM" id="Phobius"/>
    </source>
</evidence>
<dbReference type="PANTHER" id="PTHR37815">
    <property type="entry name" value="UPF0397 PROTEIN BC_2624-RELATED"/>
    <property type="match status" value="1"/>
</dbReference>